<evidence type="ECO:0000313" key="10">
    <source>
        <dbReference type="EMBL" id="KAH3772894.1"/>
    </source>
</evidence>
<feature type="region of interest" description="Disordered" evidence="8">
    <location>
        <begin position="1"/>
        <end position="34"/>
    </location>
</feature>
<evidence type="ECO:0000256" key="7">
    <source>
        <dbReference type="RuleBase" id="RU367060"/>
    </source>
</evidence>
<sequence>MVSQELSICLEDKQDNTDKKDNNSDSNVPLKVDLPPVKLENGSGKVFTFDQLEDLEKADKPASRLNIEEFECGVHFGGGENSKQEWSFTLYDFDGHGKITKEDLVGLLKALYDAIGSSIKIPNNGTKTLKLRLSVGQETQMNGDANQTSLGKSDKPNNQKEEKEVKTTPKKKDSAKVKESDLSKAKESPISKTKENIKQKDSSRAKVKEISRLNNLVGSRGAPKCNNETQAQSKMAAKERLGSHKHKELVSLVEENMERNHVKPLRRHHSDCRGCRVETPLKRQQRSAQTTNTAKDNNSKQRQTTISAATKGGKPEEDNSPKECQDRRNYYLDLAGVENNSSKFQDSPNAALESEKKTEMNNSHVITSTSQSVKPFSALSPGHFFVPRHFRSRSHETKGEMVPEDTLPDHCQSPNDDATPRAEHLRSRSFDPQDSKVSNIRATSGNPNFLTKSHTQKQSPTQRQSQTQNGAKFRPVSLPGQIPEMVSPHYHRRHRHRDKNHDLAMQQVAEWIEHQQMVEYEGENVVIQRHEHHHIHEHHHHHHYHHYYEA</sequence>
<keyword evidence="11" id="KW-1185">Reference proteome</keyword>
<keyword evidence="6" id="KW-0472">Membrane</keyword>
<dbReference type="GO" id="GO:0016055">
    <property type="term" value="P:Wnt signaling pathway"/>
    <property type="evidence" value="ECO:0007669"/>
    <property type="project" value="UniProtKB-UniRule"/>
</dbReference>
<evidence type="ECO:0000256" key="6">
    <source>
        <dbReference type="ARBA" id="ARBA00023136"/>
    </source>
</evidence>
<feature type="region of interest" description="Disordered" evidence="8">
    <location>
        <begin position="141"/>
        <end position="245"/>
    </location>
</feature>
<keyword evidence="2 7" id="KW-1003">Cell membrane</keyword>
<protein>
    <recommendedName>
        <fullName evidence="7">Protein naked cuticle homolog</fullName>
    </recommendedName>
</protein>
<evidence type="ECO:0000256" key="1">
    <source>
        <dbReference type="ARBA" id="ARBA00007081"/>
    </source>
</evidence>
<feature type="compositionally biased region" description="Basic and acidic residues" evidence="8">
    <location>
        <begin position="313"/>
        <end position="330"/>
    </location>
</feature>
<comment type="caution">
    <text evidence="10">The sequence shown here is derived from an EMBL/GenBank/DDBJ whole genome shotgun (WGS) entry which is preliminary data.</text>
</comment>
<feature type="compositionally biased region" description="Polar residues" evidence="8">
    <location>
        <begin position="338"/>
        <end position="348"/>
    </location>
</feature>
<name>A0A9D4IGX9_DREPO</name>
<evidence type="ECO:0000313" key="11">
    <source>
        <dbReference type="Proteomes" id="UP000828390"/>
    </source>
</evidence>
<evidence type="ECO:0000256" key="3">
    <source>
        <dbReference type="ARBA" id="ARBA00022490"/>
    </source>
</evidence>
<evidence type="ECO:0000256" key="8">
    <source>
        <dbReference type="SAM" id="MobiDB-lite"/>
    </source>
</evidence>
<keyword evidence="4 7" id="KW-0879">Wnt signaling pathway</keyword>
<dbReference type="SUPFAM" id="SSF47473">
    <property type="entry name" value="EF-hand"/>
    <property type="match status" value="1"/>
</dbReference>
<dbReference type="Proteomes" id="UP000828390">
    <property type="component" value="Unassembled WGS sequence"/>
</dbReference>
<feature type="compositionally biased region" description="Basic and acidic residues" evidence="8">
    <location>
        <begin position="418"/>
        <end position="434"/>
    </location>
</feature>
<feature type="region of interest" description="Disordered" evidence="8">
    <location>
        <begin position="259"/>
        <end position="374"/>
    </location>
</feature>
<reference evidence="10" key="2">
    <citation type="submission" date="2020-11" db="EMBL/GenBank/DDBJ databases">
        <authorList>
            <person name="McCartney M.A."/>
            <person name="Auch B."/>
            <person name="Kono T."/>
            <person name="Mallez S."/>
            <person name="Becker A."/>
            <person name="Gohl D.M."/>
            <person name="Silverstein K.A.T."/>
            <person name="Koren S."/>
            <person name="Bechman K.B."/>
            <person name="Herman A."/>
            <person name="Abrahante J.E."/>
            <person name="Garbe J."/>
        </authorList>
    </citation>
    <scope>NUCLEOTIDE SEQUENCE</scope>
    <source>
        <strain evidence="10">Duluth1</strain>
        <tissue evidence="10">Whole animal</tissue>
    </source>
</reference>
<dbReference type="GO" id="GO:0005886">
    <property type="term" value="C:plasma membrane"/>
    <property type="evidence" value="ECO:0007669"/>
    <property type="project" value="UniProtKB-SubCell"/>
</dbReference>
<comment type="function">
    <text evidence="7">Cell autonomous antagonist of the canonical Wnt signaling pathway.</text>
</comment>
<dbReference type="PANTHER" id="PTHR22611">
    <property type="entry name" value="PROTEIN NAKED CUTICLE"/>
    <property type="match status" value="1"/>
</dbReference>
<dbReference type="GO" id="GO:0090090">
    <property type="term" value="P:negative regulation of canonical Wnt signaling pathway"/>
    <property type="evidence" value="ECO:0007669"/>
    <property type="project" value="UniProtKB-ARBA"/>
</dbReference>
<evidence type="ECO:0000256" key="2">
    <source>
        <dbReference type="ARBA" id="ARBA00022475"/>
    </source>
</evidence>
<accession>A0A9D4IGX9</accession>
<dbReference type="EMBL" id="JAIWYP010000009">
    <property type="protein sequence ID" value="KAH3772894.1"/>
    <property type="molecule type" value="Genomic_DNA"/>
</dbReference>
<gene>
    <name evidence="10" type="ORF">DPMN_174241</name>
</gene>
<evidence type="ECO:0000259" key="9">
    <source>
        <dbReference type="PROSITE" id="PS50222"/>
    </source>
</evidence>
<dbReference type="GO" id="GO:0005737">
    <property type="term" value="C:cytoplasm"/>
    <property type="evidence" value="ECO:0007669"/>
    <property type="project" value="UniProtKB-SubCell"/>
</dbReference>
<dbReference type="AlphaFoldDB" id="A0A9D4IGX9"/>
<feature type="compositionally biased region" description="Polar residues" evidence="8">
    <location>
        <begin position="286"/>
        <end position="308"/>
    </location>
</feature>
<feature type="compositionally biased region" description="Basic and acidic residues" evidence="8">
    <location>
        <begin position="10"/>
        <end position="23"/>
    </location>
</feature>
<feature type="compositionally biased region" description="Polar residues" evidence="8">
    <location>
        <begin position="435"/>
        <end position="470"/>
    </location>
</feature>
<comment type="similarity">
    <text evidence="1 7">Belongs to the NKD family.</text>
</comment>
<reference evidence="10" key="1">
    <citation type="journal article" date="2019" name="bioRxiv">
        <title>The Genome of the Zebra Mussel, Dreissena polymorpha: A Resource for Invasive Species Research.</title>
        <authorList>
            <person name="McCartney M.A."/>
            <person name="Auch B."/>
            <person name="Kono T."/>
            <person name="Mallez S."/>
            <person name="Zhang Y."/>
            <person name="Obille A."/>
            <person name="Becker A."/>
            <person name="Abrahante J.E."/>
            <person name="Garbe J."/>
            <person name="Badalamenti J.P."/>
            <person name="Herman A."/>
            <person name="Mangelson H."/>
            <person name="Liachko I."/>
            <person name="Sullivan S."/>
            <person name="Sone E.D."/>
            <person name="Koren S."/>
            <person name="Silverstein K.A.T."/>
            <person name="Beckman K.B."/>
            <person name="Gohl D.M."/>
        </authorList>
    </citation>
    <scope>NUCLEOTIDE SEQUENCE</scope>
    <source>
        <strain evidence="10">Duluth1</strain>
        <tissue evidence="10">Whole animal</tissue>
    </source>
</reference>
<dbReference type="InterPro" id="IPR040140">
    <property type="entry name" value="Nkd-like"/>
</dbReference>
<feature type="compositionally biased region" description="Polar residues" evidence="8">
    <location>
        <begin position="141"/>
        <end position="151"/>
    </location>
</feature>
<proteinExistence type="inferred from homology"/>
<feature type="compositionally biased region" description="Basic and acidic residues" evidence="8">
    <location>
        <begin position="152"/>
        <end position="211"/>
    </location>
</feature>
<evidence type="ECO:0000256" key="4">
    <source>
        <dbReference type="ARBA" id="ARBA00022687"/>
    </source>
</evidence>
<feature type="domain" description="EF-hand" evidence="9">
    <location>
        <begin position="79"/>
        <end position="114"/>
    </location>
</feature>
<feature type="region of interest" description="Disordered" evidence="8">
    <location>
        <begin position="393"/>
        <end position="482"/>
    </location>
</feature>
<feature type="compositionally biased region" description="Polar residues" evidence="8">
    <location>
        <begin position="360"/>
        <end position="374"/>
    </location>
</feature>
<dbReference type="GO" id="GO:0005509">
    <property type="term" value="F:calcium ion binding"/>
    <property type="evidence" value="ECO:0007669"/>
    <property type="project" value="InterPro"/>
</dbReference>
<evidence type="ECO:0000256" key="5">
    <source>
        <dbReference type="ARBA" id="ARBA00022723"/>
    </source>
</evidence>
<dbReference type="PROSITE" id="PS50222">
    <property type="entry name" value="EF_HAND_2"/>
    <property type="match status" value="1"/>
</dbReference>
<dbReference type="InterPro" id="IPR002048">
    <property type="entry name" value="EF_hand_dom"/>
</dbReference>
<dbReference type="PANTHER" id="PTHR22611:SF9">
    <property type="entry name" value="PROTEIN NAKED CUTICLE"/>
    <property type="match status" value="1"/>
</dbReference>
<organism evidence="10 11">
    <name type="scientific">Dreissena polymorpha</name>
    <name type="common">Zebra mussel</name>
    <name type="synonym">Mytilus polymorpha</name>
    <dbReference type="NCBI Taxonomy" id="45954"/>
    <lineage>
        <taxon>Eukaryota</taxon>
        <taxon>Metazoa</taxon>
        <taxon>Spiralia</taxon>
        <taxon>Lophotrochozoa</taxon>
        <taxon>Mollusca</taxon>
        <taxon>Bivalvia</taxon>
        <taxon>Autobranchia</taxon>
        <taxon>Heteroconchia</taxon>
        <taxon>Euheterodonta</taxon>
        <taxon>Imparidentia</taxon>
        <taxon>Neoheterodontei</taxon>
        <taxon>Myida</taxon>
        <taxon>Dreissenoidea</taxon>
        <taxon>Dreissenidae</taxon>
        <taxon>Dreissena</taxon>
    </lineage>
</organism>
<comment type="subcellular location">
    <subcellularLocation>
        <location evidence="7">Cell membrane</location>
    </subcellularLocation>
    <subcellularLocation>
        <location evidence="7">Cytoplasm</location>
    </subcellularLocation>
</comment>
<dbReference type="Gene3D" id="1.10.238.10">
    <property type="entry name" value="EF-hand"/>
    <property type="match status" value="1"/>
</dbReference>
<keyword evidence="3" id="KW-0963">Cytoplasm</keyword>
<dbReference type="InterPro" id="IPR011992">
    <property type="entry name" value="EF-hand-dom_pair"/>
</dbReference>
<keyword evidence="5" id="KW-0479">Metal-binding</keyword>
<feature type="compositionally biased region" description="Basic and acidic residues" evidence="8">
    <location>
        <begin position="271"/>
        <end position="281"/>
    </location>
</feature>